<feature type="region of interest" description="Disordered" evidence="1">
    <location>
        <begin position="1"/>
        <end position="62"/>
    </location>
</feature>
<keyword evidence="3" id="KW-1185">Reference proteome</keyword>
<organism evidence="2 3">
    <name type="scientific">Cryptococcus amylolentus CBS 6039</name>
    <dbReference type="NCBI Taxonomy" id="1295533"/>
    <lineage>
        <taxon>Eukaryota</taxon>
        <taxon>Fungi</taxon>
        <taxon>Dikarya</taxon>
        <taxon>Basidiomycota</taxon>
        <taxon>Agaricomycotina</taxon>
        <taxon>Tremellomycetes</taxon>
        <taxon>Tremellales</taxon>
        <taxon>Cryptococcaceae</taxon>
        <taxon>Cryptococcus</taxon>
    </lineage>
</organism>
<feature type="compositionally biased region" description="Pro residues" evidence="1">
    <location>
        <begin position="35"/>
        <end position="53"/>
    </location>
</feature>
<feature type="compositionally biased region" description="Polar residues" evidence="1">
    <location>
        <begin position="515"/>
        <end position="524"/>
    </location>
</feature>
<accession>A0A1E3HHM9</accession>
<feature type="region of interest" description="Disordered" evidence="1">
    <location>
        <begin position="78"/>
        <end position="122"/>
    </location>
</feature>
<protein>
    <submittedName>
        <fullName evidence="2">Uncharacterized protein</fullName>
    </submittedName>
</protein>
<feature type="compositionally biased region" description="Gly residues" evidence="1">
    <location>
        <begin position="109"/>
        <end position="119"/>
    </location>
</feature>
<feature type="compositionally biased region" description="Low complexity" evidence="1">
    <location>
        <begin position="384"/>
        <end position="395"/>
    </location>
</feature>
<dbReference type="EMBL" id="AWGJ01000009">
    <property type="protein sequence ID" value="ODN75848.1"/>
    <property type="molecule type" value="Genomic_DNA"/>
</dbReference>
<dbReference type="GeneID" id="30157150"/>
<reference evidence="2 3" key="1">
    <citation type="submission" date="2016-06" db="EMBL/GenBank/DDBJ databases">
        <title>Evolution of pathogenesis and genome organization in the Tremellales.</title>
        <authorList>
            <person name="Cuomo C."/>
            <person name="Litvintseva A."/>
            <person name="Heitman J."/>
            <person name="Chen Y."/>
            <person name="Sun S."/>
            <person name="Springer D."/>
            <person name="Dromer F."/>
            <person name="Young S."/>
            <person name="Zeng Q."/>
            <person name="Chapman S."/>
            <person name="Gujja S."/>
            <person name="Saif S."/>
            <person name="Birren B."/>
        </authorList>
    </citation>
    <scope>NUCLEOTIDE SEQUENCE [LARGE SCALE GENOMIC DNA]</scope>
    <source>
        <strain evidence="2 3">CBS 6039</strain>
    </source>
</reference>
<feature type="region of interest" description="Disordered" evidence="1">
    <location>
        <begin position="515"/>
        <end position="543"/>
    </location>
</feature>
<feature type="region of interest" description="Disordered" evidence="1">
    <location>
        <begin position="315"/>
        <end position="439"/>
    </location>
</feature>
<feature type="compositionally biased region" description="Basic and acidic residues" evidence="1">
    <location>
        <begin position="79"/>
        <end position="108"/>
    </location>
</feature>
<feature type="compositionally biased region" description="Acidic residues" evidence="1">
    <location>
        <begin position="525"/>
        <end position="534"/>
    </location>
</feature>
<evidence type="ECO:0000256" key="1">
    <source>
        <dbReference type="SAM" id="MobiDB-lite"/>
    </source>
</evidence>
<dbReference type="Proteomes" id="UP000094065">
    <property type="component" value="Unassembled WGS sequence"/>
</dbReference>
<name>A0A1E3HHM9_9TREE</name>
<gene>
    <name evidence="2" type="ORF">L202_05841</name>
</gene>
<evidence type="ECO:0000313" key="3">
    <source>
        <dbReference type="Proteomes" id="UP000094065"/>
    </source>
</evidence>
<proteinExistence type="predicted"/>
<comment type="caution">
    <text evidence="2">The sequence shown here is derived from an EMBL/GenBank/DDBJ whole genome shotgun (WGS) entry which is preliminary data.</text>
</comment>
<feature type="compositionally biased region" description="Basic residues" evidence="1">
    <location>
        <begin position="429"/>
        <end position="439"/>
    </location>
</feature>
<dbReference type="OrthoDB" id="2575223at2759"/>
<sequence length="558" mass="60105">MSSTTLVASFRPPHLTLPHSSFASPDDDQVTTPLDPTPSPFLPPSAKPSPPPFATDDQSPSQRAAAYLKFLSDCNPIRVVDDGHESDSKPERTEGATRADAYEGRGGAEAEGEAGGEVAGGAPNAASAEVHIQVAVANLSAVYSQPTLQDPTLPHRMAGSFTIPPSPLSSSNLLCATPPLSTSLLSSSLSRPPSRRQTSTYYQAVPSLATPRRFADSKQDVALTALLAEKDPGTRRWTRAVANRTKFKIEASVDESMLERDLKGEVSVERVISWPLYEVSGVIMDRQQVVDQLQQNPVKMQRNPVHTPKRRAHFATGSVDQLDHPPERVPSPPTPDIDPERISGSQDTIDDGQVDDPAKTLQQSQQQPSQAAFTDPCQPSQTSACPQPQLQQRAPAPNPFATSLLPPTFIEPQHILKVAGSPPPSAAAPKRRVRYAHRSSSRLGVHLPAVVPQTPSPTPSVFFAACARADAKMAAKAGKGEEEKREEQDEQETIAEEVEWKSRRIMAGLAEWFTGWTSSSPSDTSDGEGEDDNEVTGGMNAREMESLCPIAGVQGQFY</sequence>
<evidence type="ECO:0000313" key="2">
    <source>
        <dbReference type="EMBL" id="ODN75848.1"/>
    </source>
</evidence>
<dbReference type="RefSeq" id="XP_018991379.1">
    <property type="nucleotide sequence ID" value="XM_019140228.1"/>
</dbReference>
<dbReference type="AlphaFoldDB" id="A0A1E3HHM9"/>